<feature type="compositionally biased region" description="Basic and acidic residues" evidence="1">
    <location>
        <begin position="524"/>
        <end position="542"/>
    </location>
</feature>
<proteinExistence type="predicted"/>
<feature type="region of interest" description="Disordered" evidence="1">
    <location>
        <begin position="857"/>
        <end position="903"/>
    </location>
</feature>
<feature type="compositionally biased region" description="Basic and acidic residues" evidence="1">
    <location>
        <begin position="261"/>
        <end position="272"/>
    </location>
</feature>
<feature type="compositionally biased region" description="Basic and acidic residues" evidence="1">
    <location>
        <begin position="710"/>
        <end position="722"/>
    </location>
</feature>
<sequence>MEPVVFDDSMEVTSDEEQGNIDDIEIDLDLAHDRLPEHDEDVIVDDASATASDHPAAGDDATYDADMADGQYIDGGISGHGYHNCHQEGYYQYEEDSAYHNPNDYEAEMEDGYEEDIDAPIPDTGFEETNVPTANEGRQVEREVEVREEEIQREVNIPDNEQQPPAPRISSNSEPVETEISRRASVAEEEVIIQKGTSIGQPEIDKFAMEEYNIIPHAPESAKPLNVEEGHGNGDSEAQPALEDEGGHGEDELESQGPGSSEHEHQEPEPRGRYQSPLDQEKLSDTTETYHFVKPEDYVGDGGKGNLDRSGALHPVKVIYHESEVSLFPPEEGDLSDTFFLRDEGLAYAPIGELVEACRQVLGEHISKDEELIVDIESLGLHLPEYSASRTTPSLVQIIQVYLDLCANDGINEPEPLYLTLSSRSNFMSDYSRLVAAAHEGKGLSYLTWEDYDIDSAKGVEHGEEHEQNNLTSEDASSPVELQPDHSEPPEEEKEVAADTQAKILPPDSAGENSLIQSTNQDLPRPEEPKPHAARSDNDQIIHGDLPSEVVGHDNAGLPHNAEEYDDSQSVEGEDEGVEVEVEVYEEDDLGSEHGVIAEDPQDSTGYDSPTAEKPMKIPTVDLSKDESTDQRSEAYVDEYAFNHALLQLEDGLTTEANVEEEYQDGADLETEEDHAESHTISLDNREEPENHIQAETNNDAHIEIDLRTSETVREEESPVDHDGEDVDECEIFKPEDGISDTENGTGALLSNVGEQPTPPLMSESYTGERQKTPESTHDIFEIDEDLFKSPVAKTHTAIPAIDSTNGSPLDGANHEPFACPDETQTVRGRKPTSVCDPNHATGGPMAAYFDESLTTNYLDTEAPDPDDLSAPASPKSTKRSFIDSGMNDVEGSTPDFKRQRSE</sequence>
<dbReference type="EMBL" id="LZYO01000648">
    <property type="protein sequence ID" value="ODH12971.1"/>
    <property type="molecule type" value="Genomic_DNA"/>
</dbReference>
<feature type="compositionally biased region" description="Basic and acidic residues" evidence="1">
    <location>
        <begin position="684"/>
        <end position="705"/>
    </location>
</feature>
<dbReference type="VEuPathDB" id="FungiDB:PABG_06054"/>
<name>A0A1D2J3V6_PARBR</name>
<comment type="caution">
    <text evidence="2">The sequence shown here is derived from an EMBL/GenBank/DDBJ whole genome shotgun (WGS) entry which is preliminary data.</text>
</comment>
<feature type="compositionally biased region" description="Polar residues" evidence="1">
    <location>
        <begin position="159"/>
        <end position="175"/>
    </location>
</feature>
<dbReference type="Pfam" id="PF10336">
    <property type="entry name" value="DUF2420"/>
    <property type="match status" value="1"/>
</dbReference>
<evidence type="ECO:0000313" key="2">
    <source>
        <dbReference type="EMBL" id="ODH12971.1"/>
    </source>
</evidence>
<feature type="compositionally biased region" description="Acidic residues" evidence="1">
    <location>
        <begin position="564"/>
        <end position="590"/>
    </location>
</feature>
<evidence type="ECO:0000313" key="3">
    <source>
        <dbReference type="Proteomes" id="UP000242814"/>
    </source>
</evidence>
<feature type="region of interest" description="Disordered" evidence="1">
    <location>
        <begin position="710"/>
        <end position="729"/>
    </location>
</feature>
<dbReference type="InterPro" id="IPR018822">
    <property type="entry name" value="UPF0646"/>
</dbReference>
<feature type="region of interest" description="Disordered" evidence="1">
    <location>
        <begin position="222"/>
        <end position="281"/>
    </location>
</feature>
<feature type="compositionally biased region" description="Polar residues" evidence="1">
    <location>
        <begin position="511"/>
        <end position="522"/>
    </location>
</feature>
<feature type="compositionally biased region" description="Basic and acidic residues" evidence="1">
    <location>
        <begin position="138"/>
        <end position="153"/>
    </location>
</feature>
<reference evidence="2 3" key="1">
    <citation type="submission" date="2016-06" db="EMBL/GenBank/DDBJ databases">
        <authorList>
            <person name="Kjaerup R.B."/>
            <person name="Dalgaard T.S."/>
            <person name="Juul-Madsen H.R."/>
        </authorList>
    </citation>
    <scope>NUCLEOTIDE SEQUENCE [LARGE SCALE GENOMIC DNA]</scope>
    <source>
        <strain evidence="2 3">Pb300</strain>
    </source>
</reference>
<dbReference type="Proteomes" id="UP000242814">
    <property type="component" value="Unassembled WGS sequence"/>
</dbReference>
<dbReference type="VEuPathDB" id="FungiDB:PADG_06656"/>
<evidence type="ECO:0000256" key="1">
    <source>
        <dbReference type="SAM" id="MobiDB-lite"/>
    </source>
</evidence>
<feature type="region of interest" description="Disordered" evidence="1">
    <location>
        <begin position="735"/>
        <end position="775"/>
    </location>
</feature>
<gene>
    <name evidence="2" type="ORF">ACO22_07730</name>
</gene>
<feature type="compositionally biased region" description="Acidic residues" evidence="1">
    <location>
        <begin position="659"/>
        <end position="675"/>
    </location>
</feature>
<protein>
    <submittedName>
        <fullName evidence="2">Uncharacterized protein</fullName>
    </submittedName>
</protein>
<feature type="region of interest" description="Disordered" evidence="1">
    <location>
        <begin position="127"/>
        <end position="184"/>
    </location>
</feature>
<feature type="region of interest" description="Disordered" evidence="1">
    <location>
        <begin position="460"/>
        <end position="631"/>
    </location>
</feature>
<organism evidence="2 3">
    <name type="scientific">Paracoccidioides brasiliensis</name>
    <dbReference type="NCBI Taxonomy" id="121759"/>
    <lineage>
        <taxon>Eukaryota</taxon>
        <taxon>Fungi</taxon>
        <taxon>Dikarya</taxon>
        <taxon>Ascomycota</taxon>
        <taxon>Pezizomycotina</taxon>
        <taxon>Eurotiomycetes</taxon>
        <taxon>Eurotiomycetidae</taxon>
        <taxon>Onygenales</taxon>
        <taxon>Ajellomycetaceae</taxon>
        <taxon>Paracoccidioides</taxon>
    </lineage>
</organism>
<accession>A0A1D2J3V6</accession>
<dbReference type="AlphaFoldDB" id="A0A1D2J3V6"/>
<feature type="region of interest" description="Disordered" evidence="1">
    <location>
        <begin position="801"/>
        <end position="844"/>
    </location>
</feature>
<feature type="region of interest" description="Disordered" evidence="1">
    <location>
        <begin position="659"/>
        <end position="705"/>
    </location>
</feature>